<feature type="transmembrane region" description="Helical" evidence="1">
    <location>
        <begin position="21"/>
        <end position="41"/>
    </location>
</feature>
<dbReference type="Proteomes" id="UP000033121">
    <property type="component" value="Unassembled WGS sequence"/>
</dbReference>
<feature type="transmembrane region" description="Helical" evidence="1">
    <location>
        <begin position="47"/>
        <end position="68"/>
    </location>
</feature>
<gene>
    <name evidence="2" type="ORF">FPE01S_01_18300</name>
</gene>
<keyword evidence="1" id="KW-0812">Transmembrane</keyword>
<dbReference type="AlphaFoldDB" id="A0A0E9MYK2"/>
<evidence type="ECO:0000256" key="1">
    <source>
        <dbReference type="SAM" id="Phobius"/>
    </source>
</evidence>
<accession>A0A0E9MYK2</accession>
<sequence length="78" mass="9266">MSNMEQDAKDLLSRTILTISVGSLWLLINSTFGLGFGWFFFDRRPTLGNYIFYVWFLVTGVFLVLFFIRIWKKKFKVD</sequence>
<evidence type="ECO:0000313" key="2">
    <source>
        <dbReference type="EMBL" id="GAO42812.1"/>
    </source>
</evidence>
<reference evidence="2 3" key="1">
    <citation type="submission" date="2015-04" db="EMBL/GenBank/DDBJ databases">
        <title>Whole genome shotgun sequence of Flavihumibacter petaseus NBRC 106054.</title>
        <authorList>
            <person name="Miyazawa S."/>
            <person name="Hosoyama A."/>
            <person name="Hashimoto M."/>
            <person name="Noguchi M."/>
            <person name="Tsuchikane K."/>
            <person name="Ohji S."/>
            <person name="Yamazoe A."/>
            <person name="Ichikawa N."/>
            <person name="Kimura A."/>
            <person name="Fujita N."/>
        </authorList>
    </citation>
    <scope>NUCLEOTIDE SEQUENCE [LARGE SCALE GENOMIC DNA]</scope>
    <source>
        <strain evidence="2 3">NBRC 106054</strain>
    </source>
</reference>
<proteinExistence type="predicted"/>
<dbReference type="RefSeq" id="WP_046368411.1">
    <property type="nucleotide sequence ID" value="NZ_BBWV01000001.1"/>
</dbReference>
<organism evidence="2 3">
    <name type="scientific">Flavihumibacter petaseus NBRC 106054</name>
    <dbReference type="NCBI Taxonomy" id="1220578"/>
    <lineage>
        <taxon>Bacteria</taxon>
        <taxon>Pseudomonadati</taxon>
        <taxon>Bacteroidota</taxon>
        <taxon>Chitinophagia</taxon>
        <taxon>Chitinophagales</taxon>
        <taxon>Chitinophagaceae</taxon>
        <taxon>Flavihumibacter</taxon>
    </lineage>
</organism>
<evidence type="ECO:0000313" key="3">
    <source>
        <dbReference type="Proteomes" id="UP000033121"/>
    </source>
</evidence>
<comment type="caution">
    <text evidence="2">The sequence shown here is derived from an EMBL/GenBank/DDBJ whole genome shotgun (WGS) entry which is preliminary data.</text>
</comment>
<dbReference type="OrthoDB" id="675588at2"/>
<protein>
    <submittedName>
        <fullName evidence="2">Uncharacterized protein</fullName>
    </submittedName>
</protein>
<keyword evidence="3" id="KW-1185">Reference proteome</keyword>
<name>A0A0E9MYK2_9BACT</name>
<keyword evidence="1" id="KW-0472">Membrane</keyword>
<keyword evidence="1" id="KW-1133">Transmembrane helix</keyword>
<dbReference type="EMBL" id="BBWV01000001">
    <property type="protein sequence ID" value="GAO42812.1"/>
    <property type="molecule type" value="Genomic_DNA"/>
</dbReference>
<dbReference type="STRING" id="1220578.FPE01S_01_18300"/>